<dbReference type="Proteomes" id="UP001140206">
    <property type="component" value="Chromosome 1"/>
</dbReference>
<feature type="domain" description="RNase H type-1" evidence="1">
    <location>
        <begin position="306"/>
        <end position="416"/>
    </location>
</feature>
<accession>A0AAV8HF39</accession>
<comment type="caution">
    <text evidence="3">The sequence shown here is derived from an EMBL/GenBank/DDBJ whole genome shotgun (WGS) entry which is preliminary data.</text>
</comment>
<organism evidence="3 4">
    <name type="scientific">Rhynchospora pubera</name>
    <dbReference type="NCBI Taxonomy" id="906938"/>
    <lineage>
        <taxon>Eukaryota</taxon>
        <taxon>Viridiplantae</taxon>
        <taxon>Streptophyta</taxon>
        <taxon>Embryophyta</taxon>
        <taxon>Tracheophyta</taxon>
        <taxon>Spermatophyta</taxon>
        <taxon>Magnoliopsida</taxon>
        <taxon>Liliopsida</taxon>
        <taxon>Poales</taxon>
        <taxon>Cyperaceae</taxon>
        <taxon>Cyperoideae</taxon>
        <taxon>Rhynchosporeae</taxon>
        <taxon>Rhynchospora</taxon>
    </lineage>
</organism>
<dbReference type="Gene3D" id="3.30.420.10">
    <property type="entry name" value="Ribonuclease H-like superfamily/Ribonuclease H"/>
    <property type="match status" value="1"/>
</dbReference>
<protein>
    <recommendedName>
        <fullName evidence="5">Reverse transcriptase zinc-binding domain-containing protein</fullName>
    </recommendedName>
</protein>
<dbReference type="AlphaFoldDB" id="A0AAV8HF39"/>
<proteinExistence type="predicted"/>
<keyword evidence="4" id="KW-1185">Reference proteome</keyword>
<dbReference type="GO" id="GO:0003676">
    <property type="term" value="F:nucleic acid binding"/>
    <property type="evidence" value="ECO:0007669"/>
    <property type="project" value="InterPro"/>
</dbReference>
<gene>
    <name evidence="3" type="ORF">LUZ62_027870</name>
</gene>
<reference evidence="3" key="1">
    <citation type="submission" date="2022-08" db="EMBL/GenBank/DDBJ databases">
        <authorList>
            <person name="Marques A."/>
        </authorList>
    </citation>
    <scope>NUCLEOTIDE SEQUENCE</scope>
    <source>
        <strain evidence="3">RhyPub2mFocal</strain>
        <tissue evidence="3">Leaves</tissue>
    </source>
</reference>
<dbReference type="Pfam" id="PF13456">
    <property type="entry name" value="RVT_3"/>
    <property type="match status" value="1"/>
</dbReference>
<evidence type="ECO:0000313" key="4">
    <source>
        <dbReference type="Proteomes" id="UP001140206"/>
    </source>
</evidence>
<dbReference type="InterPro" id="IPR002156">
    <property type="entry name" value="RNaseH_domain"/>
</dbReference>
<dbReference type="SUPFAM" id="SSF53098">
    <property type="entry name" value="Ribonuclease H-like"/>
    <property type="match status" value="1"/>
</dbReference>
<dbReference type="CDD" id="cd06222">
    <property type="entry name" value="RNase_H_like"/>
    <property type="match status" value="1"/>
</dbReference>
<name>A0AAV8HF39_9POAL</name>
<dbReference type="InterPro" id="IPR044730">
    <property type="entry name" value="RNase_H-like_dom_plant"/>
</dbReference>
<evidence type="ECO:0000313" key="3">
    <source>
        <dbReference type="EMBL" id="KAJ4815304.1"/>
    </source>
</evidence>
<dbReference type="Pfam" id="PF13966">
    <property type="entry name" value="zf-RVT"/>
    <property type="match status" value="1"/>
</dbReference>
<evidence type="ECO:0000259" key="2">
    <source>
        <dbReference type="Pfam" id="PF13966"/>
    </source>
</evidence>
<dbReference type="InterPro" id="IPR012337">
    <property type="entry name" value="RNaseH-like_sf"/>
</dbReference>
<evidence type="ECO:0000259" key="1">
    <source>
        <dbReference type="Pfam" id="PF13456"/>
    </source>
</evidence>
<dbReference type="GO" id="GO:0004523">
    <property type="term" value="F:RNA-DNA hybrid ribonuclease activity"/>
    <property type="evidence" value="ECO:0007669"/>
    <property type="project" value="InterPro"/>
</dbReference>
<dbReference type="InterPro" id="IPR036397">
    <property type="entry name" value="RNaseH_sf"/>
</dbReference>
<evidence type="ECO:0008006" key="5">
    <source>
        <dbReference type="Google" id="ProtNLM"/>
    </source>
</evidence>
<dbReference type="EMBL" id="JAMFTS010000001">
    <property type="protein sequence ID" value="KAJ4815304.1"/>
    <property type="molecule type" value="Genomic_DNA"/>
</dbReference>
<sequence length="435" mass="49285">MREILKPKIAWQVGRGDKCKAFAEPWHDFWQTFQPQNLAQQRLTLHDLLDAEGLNWSHDALVTYFGTGVALHILSKYPRPQINTSTREDRLIFTPAKSGQLTFKEACKLLQAPHPHTNQQMQDVLKVVWHCPGILPRIRLFLWKTIVKGVPLRGTFADRLGLLPPDCSVCGQGIEEAKHTLFDCSFAKGYWFSSPLAMRVDSLPHDMISLLYSICQALQAVQFVQFANLLWALWKSRCSHIMEGKKLETKKIYQLANYHNNLSRLVSSMQIPGSLKHIWARNEEGRGDGVECFTDGSLGENLSAGWAYVLWSQGELLHYAAECGSGTSALSVEISAMQLAVKSVGDRGVMMKCTFYTDSHQLQQIVEGRMSLETVPWECYHEALILVQTMRAFPNFQCRHIPRDKNQEAHCLANYARISFVSCSGYTFPSCPFNS</sequence>
<dbReference type="InterPro" id="IPR026960">
    <property type="entry name" value="RVT-Znf"/>
</dbReference>
<feature type="domain" description="Reverse transcriptase zinc-binding" evidence="2">
    <location>
        <begin position="117"/>
        <end position="191"/>
    </location>
</feature>